<dbReference type="Proteomes" id="UP000694383">
    <property type="component" value="Unplaced"/>
</dbReference>
<dbReference type="Ensembl" id="ENSOSIT00000035368.1">
    <property type="protein sequence ID" value="ENSOSIP00000033555.1"/>
    <property type="gene ID" value="ENSOSIG00000016959.1"/>
</dbReference>
<reference evidence="8" key="1">
    <citation type="submission" date="2025-08" db="UniProtKB">
        <authorList>
            <consortium name="Ensembl"/>
        </authorList>
    </citation>
    <scope>IDENTIFICATION</scope>
</reference>
<evidence type="ECO:0000256" key="2">
    <source>
        <dbReference type="ARBA" id="ARBA00022729"/>
    </source>
</evidence>
<dbReference type="InterPro" id="IPR043504">
    <property type="entry name" value="Peptidase_S1_PA_chymotrypsin"/>
</dbReference>
<evidence type="ECO:0000313" key="8">
    <source>
        <dbReference type="Ensembl" id="ENSOSIP00000033555.1"/>
    </source>
</evidence>
<dbReference type="PROSITE" id="PS50240">
    <property type="entry name" value="TRYPSIN_DOM"/>
    <property type="match status" value="1"/>
</dbReference>
<evidence type="ECO:0000256" key="1">
    <source>
        <dbReference type="ARBA" id="ARBA00022670"/>
    </source>
</evidence>
<evidence type="ECO:0000256" key="3">
    <source>
        <dbReference type="ARBA" id="ARBA00022801"/>
    </source>
</evidence>
<dbReference type="PANTHER" id="PTHR24252">
    <property type="entry name" value="ACROSIN-RELATED"/>
    <property type="match status" value="1"/>
</dbReference>
<keyword evidence="4" id="KW-0720">Serine protease</keyword>
<reference evidence="8" key="2">
    <citation type="submission" date="2025-09" db="UniProtKB">
        <authorList>
            <consortium name="Ensembl"/>
        </authorList>
    </citation>
    <scope>IDENTIFICATION</scope>
</reference>
<dbReference type="GeneTree" id="ENSGT01020000230389"/>
<name>A0A8C7YVM1_9TELE</name>
<accession>A0A8C7YVM1</accession>
<dbReference type="FunFam" id="2.40.10.10:FF:000024">
    <property type="entry name" value="Serine protease 53"/>
    <property type="match status" value="1"/>
</dbReference>
<evidence type="ECO:0000313" key="9">
    <source>
        <dbReference type="Proteomes" id="UP000694383"/>
    </source>
</evidence>
<dbReference type="GO" id="GO:0004252">
    <property type="term" value="F:serine-type endopeptidase activity"/>
    <property type="evidence" value="ECO:0007669"/>
    <property type="project" value="InterPro"/>
</dbReference>
<evidence type="ECO:0000256" key="4">
    <source>
        <dbReference type="ARBA" id="ARBA00022825"/>
    </source>
</evidence>
<evidence type="ECO:0000256" key="6">
    <source>
        <dbReference type="SAM" id="SignalP"/>
    </source>
</evidence>
<feature type="signal peptide" evidence="6">
    <location>
        <begin position="1"/>
        <end position="24"/>
    </location>
</feature>
<protein>
    <recommendedName>
        <fullName evidence="7">Peptidase S1 domain-containing protein</fullName>
    </recommendedName>
</protein>
<dbReference type="CDD" id="cd00190">
    <property type="entry name" value="Tryp_SPc"/>
    <property type="match status" value="1"/>
</dbReference>
<feature type="domain" description="Peptidase S1" evidence="7">
    <location>
        <begin position="31"/>
        <end position="271"/>
    </location>
</feature>
<dbReference type="PANTHER" id="PTHR24252:SF7">
    <property type="entry name" value="HYALIN"/>
    <property type="match status" value="1"/>
</dbReference>
<dbReference type="Pfam" id="PF00089">
    <property type="entry name" value="Trypsin"/>
    <property type="match status" value="1"/>
</dbReference>
<dbReference type="InterPro" id="IPR018114">
    <property type="entry name" value="TRYPSIN_HIS"/>
</dbReference>
<organism evidence="8 9">
    <name type="scientific">Oryzias sinensis</name>
    <name type="common">Chinese medaka</name>
    <dbReference type="NCBI Taxonomy" id="183150"/>
    <lineage>
        <taxon>Eukaryota</taxon>
        <taxon>Metazoa</taxon>
        <taxon>Chordata</taxon>
        <taxon>Craniata</taxon>
        <taxon>Vertebrata</taxon>
        <taxon>Euteleostomi</taxon>
        <taxon>Actinopterygii</taxon>
        <taxon>Neopterygii</taxon>
        <taxon>Teleostei</taxon>
        <taxon>Neoteleostei</taxon>
        <taxon>Acanthomorphata</taxon>
        <taxon>Ovalentaria</taxon>
        <taxon>Atherinomorphae</taxon>
        <taxon>Beloniformes</taxon>
        <taxon>Adrianichthyidae</taxon>
        <taxon>Oryziinae</taxon>
        <taxon>Oryzias</taxon>
    </lineage>
</organism>
<dbReference type="Gene3D" id="2.40.10.10">
    <property type="entry name" value="Trypsin-like serine proteases"/>
    <property type="match status" value="1"/>
</dbReference>
<proteinExistence type="predicted"/>
<evidence type="ECO:0000259" key="7">
    <source>
        <dbReference type="PROSITE" id="PS50240"/>
    </source>
</evidence>
<keyword evidence="3" id="KW-0378">Hydrolase</keyword>
<feature type="chain" id="PRO_5034895334" description="Peptidase S1 domain-containing protein" evidence="6">
    <location>
        <begin position="25"/>
        <end position="276"/>
    </location>
</feature>
<dbReference type="PRINTS" id="PR00722">
    <property type="entry name" value="CHYMOTRYPSIN"/>
</dbReference>
<evidence type="ECO:0000256" key="5">
    <source>
        <dbReference type="ARBA" id="ARBA00023157"/>
    </source>
</evidence>
<keyword evidence="9" id="KW-1185">Reference proteome</keyword>
<keyword evidence="1" id="KW-0645">Protease</keyword>
<dbReference type="SMART" id="SM00020">
    <property type="entry name" value="Tryp_SPc"/>
    <property type="match status" value="1"/>
</dbReference>
<dbReference type="InterPro" id="IPR001314">
    <property type="entry name" value="Peptidase_S1A"/>
</dbReference>
<sequence>MAFSTPLVLPVLLVLLHNSPGSLGALEGSSIIGGEDAAEGKWPWMVHLNITSDGLKRWRCGGSLVAKQWVLTAAHCWDPSLGVNLRRSGVWVGARDLSHGAERYRRVTHVISHPGYEGGGGVYKNDLALLRLDKALAFSQRVAPLSLLQTDEAFGPSSECWITGWGLVGNGVPLPDPETLQQLQISIVPQRDCRKTYPWLTDDMLCAGSPAGGKDACKGDYGGPLVCRTPRGFVQVGIMSSGSPDGCGLPGRPGVYTRVSSYLTFINSNINRGGKA</sequence>
<dbReference type="GO" id="GO:0006508">
    <property type="term" value="P:proteolysis"/>
    <property type="evidence" value="ECO:0007669"/>
    <property type="project" value="UniProtKB-KW"/>
</dbReference>
<dbReference type="InterPro" id="IPR001254">
    <property type="entry name" value="Trypsin_dom"/>
</dbReference>
<keyword evidence="2 6" id="KW-0732">Signal</keyword>
<dbReference type="PROSITE" id="PS00134">
    <property type="entry name" value="TRYPSIN_HIS"/>
    <property type="match status" value="1"/>
</dbReference>
<dbReference type="SUPFAM" id="SSF50494">
    <property type="entry name" value="Trypsin-like serine proteases"/>
    <property type="match status" value="1"/>
</dbReference>
<dbReference type="AlphaFoldDB" id="A0A8C7YVM1"/>
<keyword evidence="5" id="KW-1015">Disulfide bond</keyword>
<dbReference type="InterPro" id="IPR009003">
    <property type="entry name" value="Peptidase_S1_PA"/>
</dbReference>